<dbReference type="SMART" id="SM00448">
    <property type="entry name" value="REC"/>
    <property type="match status" value="1"/>
</dbReference>
<feature type="domain" description="Response regulatory" evidence="5">
    <location>
        <begin position="86"/>
        <end position="202"/>
    </location>
</feature>
<dbReference type="PROSITE" id="PS50110">
    <property type="entry name" value="RESPONSE_REGULATORY"/>
    <property type="match status" value="1"/>
</dbReference>
<dbReference type="InterPro" id="IPR000792">
    <property type="entry name" value="Tscrpt_reg_LuxR_C"/>
</dbReference>
<evidence type="ECO:0000259" key="5">
    <source>
        <dbReference type="PROSITE" id="PS50110"/>
    </source>
</evidence>
<dbReference type="InterPro" id="IPR001789">
    <property type="entry name" value="Sig_transdc_resp-reg_receiver"/>
</dbReference>
<evidence type="ECO:0000256" key="1">
    <source>
        <dbReference type="ARBA" id="ARBA00022553"/>
    </source>
</evidence>
<evidence type="ECO:0000313" key="6">
    <source>
        <dbReference type="EMBL" id="ACZ56323.1"/>
    </source>
</evidence>
<dbReference type="AlphaFoldDB" id="D2K2B7"/>
<dbReference type="InterPro" id="IPR058245">
    <property type="entry name" value="NreC/VraR/RcsB-like_REC"/>
</dbReference>
<dbReference type="Gene3D" id="1.10.10.10">
    <property type="entry name" value="Winged helix-like DNA-binding domain superfamily/Winged helix DNA-binding domain"/>
    <property type="match status" value="1"/>
</dbReference>
<evidence type="ECO:0000256" key="3">
    <source>
        <dbReference type="PROSITE-ProRule" id="PRU00169"/>
    </source>
</evidence>
<name>D2K2B7_MYCCN</name>
<keyword evidence="2" id="KW-0238">DNA-binding</keyword>
<sequence length="280" mass="29529">MRSSTSSRLIRDGADHRRIEIIVTRADAVDYLRSEVCGGATDRRGECRDYCRTMPLHRRGCSDSAANSAAIAAPSAVACAGGGHVRVMVVDDHPIVHLGVERLVEGATGVQMCRGARTATDGVAAATAECPDVVLLDLHLPDMALPDAAAALRGACPGVKLVLFTGDSKRSVGQIAGLVGVDAVVHKDNACAVLITAITEVAAGRRYCDPVISSGDPLALSRREYQVLERLAMGESNSEIAQQLRLAPNTVKSYVQSLLAHLDARNRLDAVVKAQQAGML</sequence>
<dbReference type="SUPFAM" id="SSF52172">
    <property type="entry name" value="CheY-like"/>
    <property type="match status" value="1"/>
</dbReference>
<feature type="domain" description="HTH luxR-type" evidence="4">
    <location>
        <begin position="213"/>
        <end position="278"/>
    </location>
</feature>
<dbReference type="GO" id="GO:0003677">
    <property type="term" value="F:DNA binding"/>
    <property type="evidence" value="ECO:0007669"/>
    <property type="project" value="UniProtKB-KW"/>
</dbReference>
<evidence type="ECO:0000259" key="4">
    <source>
        <dbReference type="PROSITE" id="PS50043"/>
    </source>
</evidence>
<dbReference type="CDD" id="cd17535">
    <property type="entry name" value="REC_NarL-like"/>
    <property type="match status" value="1"/>
</dbReference>
<dbReference type="SMART" id="SM00421">
    <property type="entry name" value="HTH_LUXR"/>
    <property type="match status" value="1"/>
</dbReference>
<dbReference type="PANTHER" id="PTHR45566:SF2">
    <property type="entry name" value="NARL SUBFAMILY"/>
    <property type="match status" value="1"/>
</dbReference>
<dbReference type="InterPro" id="IPR036388">
    <property type="entry name" value="WH-like_DNA-bd_sf"/>
</dbReference>
<dbReference type="EMBL" id="GU174750">
    <property type="protein sequence ID" value="ACZ56323.1"/>
    <property type="molecule type" value="Genomic_DNA"/>
</dbReference>
<dbReference type="GO" id="GO:0000160">
    <property type="term" value="P:phosphorelay signal transduction system"/>
    <property type="evidence" value="ECO:0007669"/>
    <property type="project" value="InterPro"/>
</dbReference>
<accession>D2K2B7</accession>
<dbReference type="PANTHER" id="PTHR45566">
    <property type="entry name" value="HTH-TYPE TRANSCRIPTIONAL REGULATOR YHJB-RELATED"/>
    <property type="match status" value="1"/>
</dbReference>
<protein>
    <submittedName>
        <fullName evidence="6">Putative luxR-like virulence response regulator</fullName>
    </submittedName>
</protein>
<dbReference type="InterPro" id="IPR016032">
    <property type="entry name" value="Sig_transdc_resp-reg_C-effctor"/>
</dbReference>
<keyword evidence="1 3" id="KW-0597">Phosphoprotein</keyword>
<dbReference type="PRINTS" id="PR00038">
    <property type="entry name" value="HTHLUXR"/>
</dbReference>
<dbReference type="CDD" id="cd06170">
    <property type="entry name" value="LuxR_C_like"/>
    <property type="match status" value="1"/>
</dbReference>
<dbReference type="PROSITE" id="PS50043">
    <property type="entry name" value="HTH_LUXR_2"/>
    <property type="match status" value="1"/>
</dbReference>
<reference evidence="6" key="1">
    <citation type="journal article" date="2011" name="Environ. Microbiol. Rep.">
        <title>Untangling the multiple monooxygenases of Mycobacterium chubuense strain NBB4, a versatile hydrocarbon degrader.</title>
        <authorList>
            <person name="Coleman N.V."/>
            <person name="Yau S."/>
            <person name="Wilson N.L."/>
            <person name="Nolan L.M."/>
            <person name="Migocki M.D."/>
            <person name="Ly M.A."/>
            <person name="Crossett B."/>
            <person name="Holmes A.J."/>
        </authorList>
    </citation>
    <scope>NUCLEOTIDE SEQUENCE</scope>
    <source>
        <strain evidence="6">NBB4</strain>
    </source>
</reference>
<feature type="modified residue" description="4-aspartylphosphate" evidence="3">
    <location>
        <position position="137"/>
    </location>
</feature>
<evidence type="ECO:0000256" key="2">
    <source>
        <dbReference type="ARBA" id="ARBA00023125"/>
    </source>
</evidence>
<dbReference type="SUPFAM" id="SSF46894">
    <property type="entry name" value="C-terminal effector domain of the bipartite response regulators"/>
    <property type="match status" value="1"/>
</dbReference>
<proteinExistence type="predicted"/>
<organism evidence="6">
    <name type="scientific">Mycolicibacterium chubuense (strain NBB4)</name>
    <name type="common">Mycobacterium chubuense</name>
    <dbReference type="NCBI Taxonomy" id="710421"/>
    <lineage>
        <taxon>Bacteria</taxon>
        <taxon>Bacillati</taxon>
        <taxon>Actinomycetota</taxon>
        <taxon>Actinomycetes</taxon>
        <taxon>Mycobacteriales</taxon>
        <taxon>Mycobacteriaceae</taxon>
        <taxon>Mycolicibacterium</taxon>
    </lineage>
</organism>
<dbReference type="Pfam" id="PF00196">
    <property type="entry name" value="GerE"/>
    <property type="match status" value="1"/>
</dbReference>
<dbReference type="InterPro" id="IPR011006">
    <property type="entry name" value="CheY-like_superfamily"/>
</dbReference>
<dbReference type="Pfam" id="PF00072">
    <property type="entry name" value="Response_reg"/>
    <property type="match status" value="1"/>
</dbReference>
<dbReference type="Gene3D" id="3.40.50.2300">
    <property type="match status" value="1"/>
</dbReference>
<dbReference type="GO" id="GO:0006355">
    <property type="term" value="P:regulation of DNA-templated transcription"/>
    <property type="evidence" value="ECO:0007669"/>
    <property type="project" value="InterPro"/>
</dbReference>
<dbReference type="InterPro" id="IPR051015">
    <property type="entry name" value="EvgA-like"/>
</dbReference>